<proteinExistence type="predicted"/>
<keyword evidence="2" id="KW-1185">Reference proteome</keyword>
<comment type="caution">
    <text evidence="1">The sequence shown here is derived from an EMBL/GenBank/DDBJ whole genome shotgun (WGS) entry which is preliminary data.</text>
</comment>
<evidence type="ECO:0000313" key="1">
    <source>
        <dbReference type="EMBL" id="MCO5724119.1"/>
    </source>
</evidence>
<dbReference type="Proteomes" id="UP001206312">
    <property type="component" value="Unassembled WGS sequence"/>
</dbReference>
<reference evidence="1 2" key="1">
    <citation type="submission" date="2022-06" db="EMBL/GenBank/DDBJ databases">
        <authorList>
            <person name="Xuan X."/>
        </authorList>
    </citation>
    <scope>NUCLEOTIDE SEQUENCE [LARGE SCALE GENOMIC DNA]</scope>
    <source>
        <strain evidence="1 2">2V75</strain>
    </source>
</reference>
<sequence length="48" mass="5337">MGSWQWLPGAGLGLRYMVSKVKKINVRLDYALGVDGNQGLYFGVMEAF</sequence>
<accession>A0ABT1AW25</accession>
<evidence type="ECO:0000313" key="2">
    <source>
        <dbReference type="Proteomes" id="UP001206312"/>
    </source>
</evidence>
<dbReference type="EMBL" id="JAMXIB010000002">
    <property type="protein sequence ID" value="MCO5724119.1"/>
    <property type="molecule type" value="Genomic_DNA"/>
</dbReference>
<gene>
    <name evidence="1" type="ORF">NG653_04585</name>
</gene>
<dbReference type="RefSeq" id="WP_252740489.1">
    <property type="nucleotide sequence ID" value="NZ_JAMXIB010000002.1"/>
</dbReference>
<evidence type="ECO:0008006" key="3">
    <source>
        <dbReference type="Google" id="ProtNLM"/>
    </source>
</evidence>
<protein>
    <recommendedName>
        <fullName evidence="3">Bacterial surface antigen (D15) domain-containing protein</fullName>
    </recommendedName>
</protein>
<organism evidence="1 2">
    <name type="scientific">Robiginitalea marina</name>
    <dbReference type="NCBI Taxonomy" id="2954105"/>
    <lineage>
        <taxon>Bacteria</taxon>
        <taxon>Pseudomonadati</taxon>
        <taxon>Bacteroidota</taxon>
        <taxon>Flavobacteriia</taxon>
        <taxon>Flavobacteriales</taxon>
        <taxon>Flavobacteriaceae</taxon>
        <taxon>Robiginitalea</taxon>
    </lineage>
</organism>
<name>A0ABT1AW25_9FLAO</name>